<evidence type="ECO:0000259" key="1">
    <source>
        <dbReference type="Pfam" id="PF08241"/>
    </source>
</evidence>
<dbReference type="Proteomes" id="UP000229502">
    <property type="component" value="Unassembled WGS sequence"/>
</dbReference>
<accession>A0A2M6YRS7</accession>
<dbReference type="GO" id="GO:0008757">
    <property type="term" value="F:S-adenosylmethionine-dependent methyltransferase activity"/>
    <property type="evidence" value="ECO:0007669"/>
    <property type="project" value="InterPro"/>
</dbReference>
<name>A0A2M6YRS7_9BACT</name>
<dbReference type="EMBL" id="PEWZ01000049">
    <property type="protein sequence ID" value="PIU35922.1"/>
    <property type="molecule type" value="Genomic_DNA"/>
</dbReference>
<evidence type="ECO:0000313" key="2">
    <source>
        <dbReference type="EMBL" id="PIU35922.1"/>
    </source>
</evidence>
<evidence type="ECO:0000313" key="3">
    <source>
        <dbReference type="Proteomes" id="UP000229502"/>
    </source>
</evidence>
<dbReference type="Gene3D" id="3.40.50.150">
    <property type="entry name" value="Vaccinia Virus protein VP39"/>
    <property type="match status" value="1"/>
</dbReference>
<dbReference type="AlphaFoldDB" id="A0A2M6YRS7"/>
<sequence>MTEHESFPAILDEVWSKEVHLGLQRENAVLVSTIIKIMGGSVEGKRLLEIGSGRAVDSLSLAARGAKSYVLDFSSKSLDFSTRLARERGITIVPLRADARCLPFAGGSFDLIYSQGLVEHYQPPDKLMEEQVRVVRPGGYVLVDVPQLVSIQAITKKVLMGMDKWPFGWERDYTEPQLRKLFEKFGLEVIDLCGWGFRPPLHMGIRTFLKKFMAQRKKEVSGQGDNDGRVNNEGGSFQNSWFVRHFANCIGVVGQKL</sequence>
<proteinExistence type="predicted"/>
<organism evidence="2 3">
    <name type="scientific">Candidatus Shapirobacteria bacterium CG07_land_8_20_14_0_80_39_18</name>
    <dbReference type="NCBI Taxonomy" id="1974882"/>
    <lineage>
        <taxon>Bacteria</taxon>
        <taxon>Candidatus Shapironibacteriota</taxon>
    </lineage>
</organism>
<dbReference type="Pfam" id="PF08241">
    <property type="entry name" value="Methyltransf_11"/>
    <property type="match status" value="1"/>
</dbReference>
<dbReference type="SUPFAM" id="SSF53335">
    <property type="entry name" value="S-adenosyl-L-methionine-dependent methyltransferases"/>
    <property type="match status" value="1"/>
</dbReference>
<feature type="domain" description="Methyltransferase type 11" evidence="1">
    <location>
        <begin position="48"/>
        <end position="142"/>
    </location>
</feature>
<dbReference type="InterPro" id="IPR029063">
    <property type="entry name" value="SAM-dependent_MTases_sf"/>
</dbReference>
<dbReference type="CDD" id="cd02440">
    <property type="entry name" value="AdoMet_MTases"/>
    <property type="match status" value="1"/>
</dbReference>
<protein>
    <recommendedName>
        <fullName evidence="1">Methyltransferase type 11 domain-containing protein</fullName>
    </recommendedName>
</protein>
<reference evidence="3" key="1">
    <citation type="submission" date="2017-09" db="EMBL/GenBank/DDBJ databases">
        <title>Depth-based differentiation of microbial function through sediment-hosted aquifers and enrichment of novel symbionts in the deep terrestrial subsurface.</title>
        <authorList>
            <person name="Probst A.J."/>
            <person name="Ladd B."/>
            <person name="Jarett J.K."/>
            <person name="Geller-Mcgrath D.E."/>
            <person name="Sieber C.M.K."/>
            <person name="Emerson J.B."/>
            <person name="Anantharaman K."/>
            <person name="Thomas B.C."/>
            <person name="Malmstrom R."/>
            <person name="Stieglmeier M."/>
            <person name="Klingl A."/>
            <person name="Woyke T."/>
            <person name="Ryan C.M."/>
            <person name="Banfield J.F."/>
        </authorList>
    </citation>
    <scope>NUCLEOTIDE SEQUENCE [LARGE SCALE GENOMIC DNA]</scope>
</reference>
<gene>
    <name evidence="2" type="ORF">COT03_00915</name>
</gene>
<dbReference type="InterPro" id="IPR013216">
    <property type="entry name" value="Methyltransf_11"/>
</dbReference>
<dbReference type="PANTHER" id="PTHR43591">
    <property type="entry name" value="METHYLTRANSFERASE"/>
    <property type="match status" value="1"/>
</dbReference>
<comment type="caution">
    <text evidence="2">The sequence shown here is derived from an EMBL/GenBank/DDBJ whole genome shotgun (WGS) entry which is preliminary data.</text>
</comment>